<dbReference type="EMBL" id="BAZW01000002">
    <property type="protein sequence ID" value="GAO28258.1"/>
    <property type="molecule type" value="Genomic_DNA"/>
</dbReference>
<evidence type="ECO:0000256" key="1">
    <source>
        <dbReference type="ARBA" id="ARBA00001946"/>
    </source>
</evidence>
<evidence type="ECO:0000256" key="5">
    <source>
        <dbReference type="ARBA" id="ARBA00022842"/>
    </source>
</evidence>
<dbReference type="PANTHER" id="PTHR43281">
    <property type="entry name" value="FARNESYL DIPHOSPHATE SYNTHASE"/>
    <property type="match status" value="1"/>
</dbReference>
<protein>
    <submittedName>
        <fullName evidence="7">Dimethylallyltransferase</fullName>
    </submittedName>
</protein>
<dbReference type="Pfam" id="PF00348">
    <property type="entry name" value="polyprenyl_synt"/>
    <property type="match status" value="1"/>
</dbReference>
<dbReference type="InterPro" id="IPR000092">
    <property type="entry name" value="Polyprenyl_synt"/>
</dbReference>
<keyword evidence="8" id="KW-1185">Reference proteome</keyword>
<dbReference type="GO" id="GO:0004659">
    <property type="term" value="F:prenyltransferase activity"/>
    <property type="evidence" value="ECO:0007669"/>
    <property type="project" value="InterPro"/>
</dbReference>
<evidence type="ECO:0000256" key="6">
    <source>
        <dbReference type="ARBA" id="ARBA00023229"/>
    </source>
</evidence>
<organism evidence="7 8">
    <name type="scientific">Geofilum rubicundum JCM 15548</name>
    <dbReference type="NCBI Taxonomy" id="1236989"/>
    <lineage>
        <taxon>Bacteria</taxon>
        <taxon>Pseudomonadati</taxon>
        <taxon>Bacteroidota</taxon>
        <taxon>Bacteroidia</taxon>
        <taxon>Marinilabiliales</taxon>
        <taxon>Marinilabiliaceae</taxon>
        <taxon>Geofilum</taxon>
    </lineage>
</organism>
<dbReference type="GO" id="GO:0008299">
    <property type="term" value="P:isoprenoid biosynthetic process"/>
    <property type="evidence" value="ECO:0007669"/>
    <property type="project" value="UniProtKB-KW"/>
</dbReference>
<keyword evidence="6" id="KW-0414">Isoprene biosynthesis</keyword>
<evidence type="ECO:0000313" key="8">
    <source>
        <dbReference type="Proteomes" id="UP000032900"/>
    </source>
</evidence>
<dbReference type="AlphaFoldDB" id="A0A0E9LSJ0"/>
<evidence type="ECO:0000256" key="4">
    <source>
        <dbReference type="ARBA" id="ARBA00022723"/>
    </source>
</evidence>
<keyword evidence="3 7" id="KW-0808">Transferase</keyword>
<comment type="cofactor">
    <cofactor evidence="1">
        <name>Mg(2+)</name>
        <dbReference type="ChEBI" id="CHEBI:18420"/>
    </cofactor>
</comment>
<evidence type="ECO:0000256" key="3">
    <source>
        <dbReference type="ARBA" id="ARBA00022679"/>
    </source>
</evidence>
<sequence length="95" mass="10991">MSLVQQREPAGLYEPIRYVLSLGGKRIRPALCLLGCSLYHTEKVSDSLYPALGLEVFHNFTLLHDDIMDGSEMRRNAPTVHKKWMIIQPFYREMP</sequence>
<evidence type="ECO:0000256" key="2">
    <source>
        <dbReference type="ARBA" id="ARBA00006706"/>
    </source>
</evidence>
<dbReference type="SUPFAM" id="SSF48576">
    <property type="entry name" value="Terpenoid synthases"/>
    <property type="match status" value="1"/>
</dbReference>
<dbReference type="Proteomes" id="UP000032900">
    <property type="component" value="Unassembled WGS sequence"/>
</dbReference>
<keyword evidence="4" id="KW-0479">Metal-binding</keyword>
<proteinExistence type="inferred from homology"/>
<comment type="similarity">
    <text evidence="2">Belongs to the FPP/GGPP synthase family.</text>
</comment>
<keyword evidence="5" id="KW-0460">Magnesium</keyword>
<name>A0A0E9LSJ0_9BACT</name>
<gene>
    <name evidence="7" type="ORF">JCM15548_1332</name>
</gene>
<dbReference type="Gene3D" id="1.10.600.10">
    <property type="entry name" value="Farnesyl Diphosphate Synthase"/>
    <property type="match status" value="1"/>
</dbReference>
<dbReference type="STRING" id="1236989.JCM15548_1332"/>
<dbReference type="PANTHER" id="PTHR43281:SF1">
    <property type="entry name" value="FARNESYL DIPHOSPHATE SYNTHASE"/>
    <property type="match status" value="1"/>
</dbReference>
<evidence type="ECO:0000313" key="7">
    <source>
        <dbReference type="EMBL" id="GAO28258.1"/>
    </source>
</evidence>
<accession>A0A0E9LSJ0</accession>
<comment type="caution">
    <text evidence="7">The sequence shown here is derived from an EMBL/GenBank/DDBJ whole genome shotgun (WGS) entry which is preliminary data.</text>
</comment>
<reference evidence="7 8" key="1">
    <citation type="journal article" date="2015" name="Microbes Environ.">
        <title>Distribution and evolution of nitrogen fixation genes in the phylum bacteroidetes.</title>
        <authorList>
            <person name="Inoue J."/>
            <person name="Oshima K."/>
            <person name="Suda W."/>
            <person name="Sakamoto M."/>
            <person name="Iino T."/>
            <person name="Noda S."/>
            <person name="Hongoh Y."/>
            <person name="Hattori M."/>
            <person name="Ohkuma M."/>
        </authorList>
    </citation>
    <scope>NUCLEOTIDE SEQUENCE [LARGE SCALE GENOMIC DNA]</scope>
    <source>
        <strain evidence="7">JCM 15548</strain>
    </source>
</reference>
<dbReference type="GO" id="GO:0046872">
    <property type="term" value="F:metal ion binding"/>
    <property type="evidence" value="ECO:0007669"/>
    <property type="project" value="UniProtKB-KW"/>
</dbReference>
<dbReference type="InterPro" id="IPR008949">
    <property type="entry name" value="Isoprenoid_synthase_dom_sf"/>
</dbReference>